<keyword evidence="4 7" id="KW-0233">DNA recombination</keyword>
<dbReference type="GO" id="GO:0043590">
    <property type="term" value="C:bacterial nucleoid"/>
    <property type="evidence" value="ECO:0007669"/>
    <property type="project" value="TreeGrafter"/>
</dbReference>
<dbReference type="PANTHER" id="PTHR33991">
    <property type="entry name" value="DNA REPAIR PROTEIN RECO"/>
    <property type="match status" value="1"/>
</dbReference>
<dbReference type="Pfam" id="PF02565">
    <property type="entry name" value="RecO_C"/>
    <property type="match status" value="1"/>
</dbReference>
<dbReference type="GO" id="GO:0006302">
    <property type="term" value="P:double-strand break repair"/>
    <property type="evidence" value="ECO:0007669"/>
    <property type="project" value="TreeGrafter"/>
</dbReference>
<protein>
    <recommendedName>
        <fullName evidence="2 7">DNA repair protein RecO</fullName>
    </recommendedName>
    <alternativeName>
        <fullName evidence="6 7">Recombination protein O</fullName>
    </alternativeName>
</protein>
<dbReference type="EMBL" id="MCHY01000008">
    <property type="protein sequence ID" value="RKD24011.1"/>
    <property type="molecule type" value="Genomic_DNA"/>
</dbReference>
<dbReference type="GO" id="GO:0006310">
    <property type="term" value="P:DNA recombination"/>
    <property type="evidence" value="ECO:0007669"/>
    <property type="project" value="UniProtKB-UniRule"/>
</dbReference>
<evidence type="ECO:0000256" key="4">
    <source>
        <dbReference type="ARBA" id="ARBA00023172"/>
    </source>
</evidence>
<dbReference type="Pfam" id="PF11967">
    <property type="entry name" value="RecO_N"/>
    <property type="match status" value="1"/>
</dbReference>
<proteinExistence type="inferred from homology"/>
<keyword evidence="3 7" id="KW-0227">DNA damage</keyword>
<dbReference type="InterPro" id="IPR003717">
    <property type="entry name" value="RecO"/>
</dbReference>
<name>A0A419SJ13_9BACL</name>
<dbReference type="InterPro" id="IPR042242">
    <property type="entry name" value="RecO_C"/>
</dbReference>
<dbReference type="SUPFAM" id="SSF57863">
    <property type="entry name" value="ArfGap/RecO-like zinc finger"/>
    <property type="match status" value="1"/>
</dbReference>
<comment type="function">
    <text evidence="7">Involved in DNA repair and RecF pathway recombination.</text>
</comment>
<dbReference type="InterPro" id="IPR012340">
    <property type="entry name" value="NA-bd_OB-fold"/>
</dbReference>
<evidence type="ECO:0000313" key="9">
    <source>
        <dbReference type="EMBL" id="RKD24011.1"/>
    </source>
</evidence>
<dbReference type="RefSeq" id="WP_120189248.1">
    <property type="nucleotide sequence ID" value="NZ_MCHY01000008.1"/>
</dbReference>
<evidence type="ECO:0000256" key="3">
    <source>
        <dbReference type="ARBA" id="ARBA00022763"/>
    </source>
</evidence>
<reference evidence="9 10" key="1">
    <citation type="submission" date="2016-08" db="EMBL/GenBank/DDBJ databases">
        <title>Novel Firmicute Genomes.</title>
        <authorList>
            <person name="Poppleton D.I."/>
            <person name="Gribaldo S."/>
        </authorList>
    </citation>
    <scope>NUCLEOTIDE SEQUENCE [LARGE SCALE GENOMIC DNA]</scope>
    <source>
        <strain evidence="9 10">RAOx-1</strain>
    </source>
</reference>
<keyword evidence="5 7" id="KW-0234">DNA repair</keyword>
<dbReference type="NCBIfam" id="TIGR00613">
    <property type="entry name" value="reco"/>
    <property type="match status" value="1"/>
</dbReference>
<evidence type="ECO:0000256" key="7">
    <source>
        <dbReference type="HAMAP-Rule" id="MF_00201"/>
    </source>
</evidence>
<dbReference type="AlphaFoldDB" id="A0A419SJ13"/>
<dbReference type="OrthoDB" id="9797083at2"/>
<dbReference type="InterPro" id="IPR037278">
    <property type="entry name" value="ARFGAP/RecO"/>
</dbReference>
<evidence type="ECO:0000313" key="10">
    <source>
        <dbReference type="Proteomes" id="UP000284219"/>
    </source>
</evidence>
<evidence type="ECO:0000256" key="1">
    <source>
        <dbReference type="ARBA" id="ARBA00007452"/>
    </source>
</evidence>
<dbReference type="Proteomes" id="UP000284219">
    <property type="component" value="Unassembled WGS sequence"/>
</dbReference>
<keyword evidence="10" id="KW-1185">Reference proteome</keyword>
<gene>
    <name evidence="7" type="primary">recO</name>
    <name evidence="9" type="ORF">BEP19_06220</name>
</gene>
<comment type="similarity">
    <text evidence="1 7">Belongs to the RecO family.</text>
</comment>
<organism evidence="9 10">
    <name type="scientific">Ammoniphilus oxalaticus</name>
    <dbReference type="NCBI Taxonomy" id="66863"/>
    <lineage>
        <taxon>Bacteria</taxon>
        <taxon>Bacillati</taxon>
        <taxon>Bacillota</taxon>
        <taxon>Bacilli</taxon>
        <taxon>Bacillales</taxon>
        <taxon>Paenibacillaceae</taxon>
        <taxon>Aneurinibacillus group</taxon>
        <taxon>Ammoniphilus</taxon>
    </lineage>
</organism>
<dbReference type="Gene3D" id="2.40.50.140">
    <property type="entry name" value="Nucleic acid-binding proteins"/>
    <property type="match status" value="1"/>
</dbReference>
<dbReference type="HAMAP" id="MF_00201">
    <property type="entry name" value="RecO"/>
    <property type="match status" value="1"/>
</dbReference>
<dbReference type="Gene3D" id="1.20.1440.120">
    <property type="entry name" value="Recombination protein O, C-terminal domain"/>
    <property type="match status" value="1"/>
</dbReference>
<sequence length="271" mass="30951">MLGRAEGIVLRTQDYGEGNKIITVFTLELGKIGVMARGARKTKSRFGAITQPFIHALFFFHMGTTGLASLNQADLIQSFTSIRGDLYKTSYAGYMTELTDRFCEDRQSNPVLFRLLLESLKQIEQGKDEEIITRIFEIKILSMYGFKPILNNCVICQNGREPWFFSVQEGGIVCDSCRRRDPYAFLLPENIARLLYTFQTMDIAQLGEIKIRETTRSLLKRVTYEFIDAHTGVRLKTRRFLEQLDALEQYIPRKERQHGDATDASGSGSDC</sequence>
<feature type="domain" description="DNA replication/recombination mediator RecO N-terminal" evidence="8">
    <location>
        <begin position="4"/>
        <end position="79"/>
    </location>
</feature>
<dbReference type="SUPFAM" id="SSF50249">
    <property type="entry name" value="Nucleic acid-binding proteins"/>
    <property type="match status" value="1"/>
</dbReference>
<comment type="caution">
    <text evidence="9">The sequence shown here is derived from an EMBL/GenBank/DDBJ whole genome shotgun (WGS) entry which is preliminary data.</text>
</comment>
<evidence type="ECO:0000256" key="5">
    <source>
        <dbReference type="ARBA" id="ARBA00023204"/>
    </source>
</evidence>
<accession>A0A419SJ13</accession>
<dbReference type="InterPro" id="IPR022572">
    <property type="entry name" value="DNA_rep/recomb_RecO_N"/>
</dbReference>
<evidence type="ECO:0000256" key="6">
    <source>
        <dbReference type="ARBA" id="ARBA00033409"/>
    </source>
</evidence>
<dbReference type="PANTHER" id="PTHR33991:SF1">
    <property type="entry name" value="DNA REPAIR PROTEIN RECO"/>
    <property type="match status" value="1"/>
</dbReference>
<evidence type="ECO:0000259" key="8">
    <source>
        <dbReference type="Pfam" id="PF11967"/>
    </source>
</evidence>
<evidence type="ECO:0000256" key="2">
    <source>
        <dbReference type="ARBA" id="ARBA00021310"/>
    </source>
</evidence>